<protein>
    <recommendedName>
        <fullName evidence="4">IQ domain-containing protein N</fullName>
    </recommendedName>
</protein>
<feature type="region of interest" description="Disordered" evidence="2">
    <location>
        <begin position="873"/>
        <end position="930"/>
    </location>
</feature>
<feature type="compositionally biased region" description="Polar residues" evidence="2">
    <location>
        <begin position="873"/>
        <end position="896"/>
    </location>
</feature>
<dbReference type="PANTHER" id="PTHR22590">
    <property type="entry name" value="MYOSIN MOTOR DOMAIN-CONTAINING PROTEIN"/>
    <property type="match status" value="1"/>
</dbReference>
<dbReference type="PANTHER" id="PTHR22590:SF2">
    <property type="entry name" value="IQ DOMAIN-CONTAINING PROTEIN N"/>
    <property type="match status" value="1"/>
</dbReference>
<feature type="compositionally biased region" description="Low complexity" evidence="2">
    <location>
        <begin position="687"/>
        <end position="696"/>
    </location>
</feature>
<keyword evidence="1" id="KW-0677">Repeat</keyword>
<gene>
    <name evidence="3" type="ORF">MONAX_5E038154</name>
</gene>
<comment type="caution">
    <text evidence="3">The sequence shown here is derived from an EMBL/GenBank/DDBJ whole genome shotgun (WGS) entry which is preliminary data.</text>
</comment>
<dbReference type="Gene3D" id="1.20.5.190">
    <property type="match status" value="3"/>
</dbReference>
<dbReference type="CDD" id="cd23767">
    <property type="entry name" value="IQCD"/>
    <property type="match status" value="4"/>
</dbReference>
<feature type="region of interest" description="Disordered" evidence="2">
    <location>
        <begin position="337"/>
        <end position="356"/>
    </location>
</feature>
<dbReference type="SMART" id="SM00015">
    <property type="entry name" value="IQ"/>
    <property type="match status" value="7"/>
</dbReference>
<feature type="region of interest" description="Disordered" evidence="2">
    <location>
        <begin position="1838"/>
        <end position="1857"/>
    </location>
</feature>
<name>A0A5E4ADL6_MARMO</name>
<dbReference type="InterPro" id="IPR000048">
    <property type="entry name" value="IQ_motif_EF-hand-BS"/>
</dbReference>
<evidence type="ECO:0000256" key="1">
    <source>
        <dbReference type="ARBA" id="ARBA00022737"/>
    </source>
</evidence>
<dbReference type="SUPFAM" id="SSF52540">
    <property type="entry name" value="P-loop containing nucleoside triphosphate hydrolases"/>
    <property type="match status" value="2"/>
</dbReference>
<evidence type="ECO:0000313" key="3">
    <source>
        <dbReference type="EMBL" id="VTJ54721.1"/>
    </source>
</evidence>
<organism evidence="3">
    <name type="scientific">Marmota monax</name>
    <name type="common">Woodchuck</name>
    <dbReference type="NCBI Taxonomy" id="9995"/>
    <lineage>
        <taxon>Eukaryota</taxon>
        <taxon>Metazoa</taxon>
        <taxon>Chordata</taxon>
        <taxon>Craniata</taxon>
        <taxon>Vertebrata</taxon>
        <taxon>Euteleostomi</taxon>
        <taxon>Mammalia</taxon>
        <taxon>Eutheria</taxon>
        <taxon>Euarchontoglires</taxon>
        <taxon>Glires</taxon>
        <taxon>Rodentia</taxon>
        <taxon>Sciuromorpha</taxon>
        <taxon>Sciuridae</taxon>
        <taxon>Xerinae</taxon>
        <taxon>Marmotini</taxon>
        <taxon>Marmota</taxon>
    </lineage>
</organism>
<reference evidence="3" key="1">
    <citation type="submission" date="2019-04" db="EMBL/GenBank/DDBJ databases">
        <authorList>
            <person name="Alioto T."/>
            <person name="Alioto T."/>
        </authorList>
    </citation>
    <scope>NUCLEOTIDE SEQUENCE [LARGE SCALE GENOMIC DNA]</scope>
</reference>
<feature type="compositionally biased region" description="Polar residues" evidence="2">
    <location>
        <begin position="800"/>
        <end position="813"/>
    </location>
</feature>
<evidence type="ECO:0000256" key="2">
    <source>
        <dbReference type="SAM" id="MobiDB-lite"/>
    </source>
</evidence>
<feature type="compositionally biased region" description="Low complexity" evidence="2">
    <location>
        <begin position="2460"/>
        <end position="2469"/>
    </location>
</feature>
<feature type="region of interest" description="Disordered" evidence="2">
    <location>
        <begin position="32"/>
        <end position="61"/>
    </location>
</feature>
<feature type="compositionally biased region" description="Polar residues" evidence="2">
    <location>
        <begin position="1838"/>
        <end position="1850"/>
    </location>
</feature>
<feature type="compositionally biased region" description="Polar residues" evidence="2">
    <location>
        <begin position="918"/>
        <end position="929"/>
    </location>
</feature>
<feature type="region of interest" description="Disordered" evidence="2">
    <location>
        <begin position="764"/>
        <end position="813"/>
    </location>
</feature>
<dbReference type="InterPro" id="IPR052318">
    <property type="entry name" value="CellDiv_DevSignal_Domain"/>
</dbReference>
<feature type="compositionally biased region" description="Polar residues" evidence="2">
    <location>
        <begin position="337"/>
        <end position="351"/>
    </location>
</feature>
<dbReference type="Pfam" id="PF00612">
    <property type="entry name" value="IQ"/>
    <property type="match status" value="5"/>
</dbReference>
<dbReference type="FunFam" id="1.20.5.190:FF:000021">
    <property type="entry name" value="IQ motif containing N"/>
    <property type="match status" value="1"/>
</dbReference>
<dbReference type="InterPro" id="IPR027417">
    <property type="entry name" value="P-loop_NTPase"/>
</dbReference>
<feature type="region of interest" description="Disordered" evidence="2">
    <location>
        <begin position="675"/>
        <end position="696"/>
    </location>
</feature>
<dbReference type="PROSITE" id="PS50096">
    <property type="entry name" value="IQ"/>
    <property type="match status" value="5"/>
</dbReference>
<feature type="region of interest" description="Disordered" evidence="2">
    <location>
        <begin position="2445"/>
        <end position="2469"/>
    </location>
</feature>
<evidence type="ECO:0008006" key="4">
    <source>
        <dbReference type="Google" id="ProtNLM"/>
    </source>
</evidence>
<proteinExistence type="predicted"/>
<dbReference type="EMBL" id="CABDUW010000040">
    <property type="protein sequence ID" value="VTJ54721.1"/>
    <property type="molecule type" value="Genomic_DNA"/>
</dbReference>
<accession>A0A5E4ADL6</accession>
<sequence>MQPAAQLQFMNQLSPSGQCIPPPQPIHCLPDKVGRASAQQYEARKSKEQLPQQPAQSKMEPRRIPRLRAVVESQAFKNILVDEMDMMLSRAATLIQANWRGYRLRQKLISQMLAAKAIQEAWRRFNTRRLLRFSKVTVKRVSKEEGDIPYHPPQQVRFQPPEDKPLQVQPVMMSKETQFPSSDSLITCIPQLGLLQHPAAQGMAGPRVQAPHGPRAHGVAFLPHQTIAMRLPSPVSLDPKCQPCLLTKTVRSSCLIRHLEGDTVKTKHVTTRATRAGAPEPPPSGRYGQAVPGTFKAQIQAHVEADTHKTPPQAFPASTLSKTPPKRSPLVSIARTQAQVSPISTVTKTPPQTGPGPIMTVMKTLPQTGPSPTVTRTQAQMRQTPSLTNAPLQSRLAATMAKIPPQVCLLASVMRPPCPARPGATTARPPPQTCPVSAVTKPTPQIRLVTAPTKNQMQTCQAATVTKTPSQVCPGAFIMKPPPQTRLAAMIAKTPAPIRSVAAVLRTLCLVPPVVGNLRTPPQKAAGSAGIPRACCTVHLNAQKGKVMVNVRQTAGVKDSSHSFLAEGKVRSVPQPHLEAGAPKPMARGPLEPEKVRTCLQRQVKKETVSKTNMTMEMTQPLPWTKVAEDRNKSPPQAQQRIDLIKVQSQVSVPVEAAAALPRDQMASPLTKTLGQVRPSPRQAKALPQEQLTTPLTKTLTQLHPDTEQAKALSQQAHPATCPPTAMPQPHLATCLTKTTSQVHLTSEQTKVLSQGHLSTTLAKTLPQPPRAAPLMTASPLHSPAKQTKAGPQAHLAPQSPKTPSQVYPPSRLTKTPSLAHLVTCLTKAQSQVHLSSGAVKIQSQAQLPIGLTKTQSQAQLVSQTKSFLTARQSTDLNSKTQSQPLLTGSRASAPSCQHLGAMSFLPRPKSEDRPAQLQPQGHVQSKTTHGPCPVASEAQGMLVPLMTSTGQPTCNIEPWGDSGTARAQPPVASQAVPCQEVAASQIASLCAELAAVLGSQEDIRALLAKALSQGEVRAALNQALSKDVLGTTVTKAMPQGMLGMALVKALSWGELGVTLSRALSRGELRSELTKVMQGKLAEVLSKALTDEERAALGQALCQGELGAVLSQSLSQAALRTGAILPKASSKAVGSGMTLLPASVEVDCRGNASAAWGSAVGPGSPQPSKVRVSQVGGWEDFTMGQHAGLLEEMGDGATLEGSPCSTLFPVGMSLTGASPLLAQASMAHLGPLSLSQPCMATGLACGLSQPSVIYGVGRGLCEPAPGPRVDPTLQASRVSAGAPGLCPPSVFLSLGSGRSYSCVPGRLGLGLHQPPLDVGVGTCEDPAVADRVVSNLQDAQFSQVSLGLHQPSSVWGRHPTAVSMSAPNLYQTDMTKEVTQGPSMFHSTWLKGMSACSSEGPAAAGMLLSLSQGATPASLAGSIFQKNMVPSMGPSQCQVTDGLVPMASQVLERGVSLTHGETSMATGMDPSRPRVALPSRLGTSQDPLSVFHLGLRTSQATIPLPMPLDHQLPAVPTVVPSSYPYARIVPEDSVMGTASGSLASSSADRRLTPAMVPNAVANFMACSLSRGSVIRGMGQGLPQGSMVTGMAQSRLLDPTASGMARSLPPGTGAGRVAPHQMAASGAKGKRLGLAMGPLARFTAPSLSPGLVAPGVGPSVPLGSVKTGGQGPPQGSMLIGLTPRPYHGAGEGPAALLQAAQAAHAAGLAQVHPQASGAQGTTRAQHRVPTVLSRASPFTQDPRILTLGTIEDPTKLKPRELGGALAQESGSDRESNKSKVLEVTPWMYQSPMDNYVETPRGPPRAEETLPKGQMSLLGERAPGQASGMAPIPFRARHSMTSSFSASLQPDSASPRGPPSTYLITTSRAHSLQLGTAVDRAMPQPLTPVVSDDFSALQPESKTHMRPPSQGSLTSDIVLMSPHLTSPVASSLYAGSVARTESSGVLQRSGSSNVAPHVQPYQSLVKKAVPGHSQMAPVPSTFQKPVSGNLTQTSLKSLRPKKYYRLIHGKLIPELLEGSMTTVVPSNQVQRQETQSPLASRRHSPCELWVGRTPTVQPSDTAYDPSVTRLSPGVRRVSLGYTTSPSGLWRPLLEQDSHESMHLVTRQHKPFPTPSVHQGQISHHAVGPVAGLHKPSLVPTVLQGPVDAGLASGVPSVAVRPMDHAVAPQSTWETARGPVPWDTLGSVAAVSPRQPGELMVSVQTMEKILVRAAVVIQAFARGYLVRSTIRVWHQCATVIQASWRGFRMRRNLARLYRATTIIQAAWRGYCTRRDCAQQMLLPAVWVELGSKVRAAPQPRCFQGSEARLGSGHRCFQSCQPHICSLCQSLSPGLGNPPSVVMLVGSSPRTCHMCGHTLPTRVVHGTGRSISSPGGLLWACSSPKASQGLCRSPGQNRAAMAIQSAWRGFKTCHQLCQQQSAAKMVQSNWRGHYTRSCLTTDMLLGSGAPRDCSRDPSRHSTHSARSTRWPGV</sequence>